<sequence>MPNKAYSKTDYSTKRFRKPPRNFEGRTRINQSAKNFRLTNYSFAHASTSTWINQGRQSTFTSTDQTIPEVDTNEFEATNSPTMLTDEQPSVLQVSQPFEISLSSINQTDITSNFSDRDDVSWSKKYFLLTILTVPYTESRCFICESKEGRQNVSVKEARLDLWYTNEIYLPNSIRRIT</sequence>
<dbReference type="EMBL" id="CAXLJM020000020">
    <property type="protein sequence ID" value="CAL8087340.1"/>
    <property type="molecule type" value="Genomic_DNA"/>
</dbReference>
<proteinExistence type="predicted"/>
<protein>
    <submittedName>
        <fullName evidence="2">Uncharacterized protein</fullName>
    </submittedName>
</protein>
<evidence type="ECO:0000313" key="2">
    <source>
        <dbReference type="EMBL" id="CAL8087340.1"/>
    </source>
</evidence>
<accession>A0ABP1Q2X4</accession>
<comment type="caution">
    <text evidence="2">The sequence shown here is derived from an EMBL/GenBank/DDBJ whole genome shotgun (WGS) entry which is preliminary data.</text>
</comment>
<name>A0ABP1Q2X4_9HEXA</name>
<keyword evidence="3" id="KW-1185">Reference proteome</keyword>
<reference evidence="2 3" key="1">
    <citation type="submission" date="2024-08" db="EMBL/GenBank/DDBJ databases">
        <authorList>
            <person name="Cucini C."/>
            <person name="Frati F."/>
        </authorList>
    </citation>
    <scope>NUCLEOTIDE SEQUENCE [LARGE SCALE GENOMIC DNA]</scope>
</reference>
<feature type="region of interest" description="Disordered" evidence="1">
    <location>
        <begin position="1"/>
        <end position="22"/>
    </location>
</feature>
<dbReference type="Proteomes" id="UP001642540">
    <property type="component" value="Unassembled WGS sequence"/>
</dbReference>
<evidence type="ECO:0000313" key="3">
    <source>
        <dbReference type="Proteomes" id="UP001642540"/>
    </source>
</evidence>
<evidence type="ECO:0000256" key="1">
    <source>
        <dbReference type="SAM" id="MobiDB-lite"/>
    </source>
</evidence>
<organism evidence="2 3">
    <name type="scientific">Orchesella dallaii</name>
    <dbReference type="NCBI Taxonomy" id="48710"/>
    <lineage>
        <taxon>Eukaryota</taxon>
        <taxon>Metazoa</taxon>
        <taxon>Ecdysozoa</taxon>
        <taxon>Arthropoda</taxon>
        <taxon>Hexapoda</taxon>
        <taxon>Collembola</taxon>
        <taxon>Entomobryomorpha</taxon>
        <taxon>Entomobryoidea</taxon>
        <taxon>Orchesellidae</taxon>
        <taxon>Orchesellinae</taxon>
        <taxon>Orchesella</taxon>
    </lineage>
</organism>
<gene>
    <name evidence="2" type="ORF">ODALV1_LOCUS6705</name>
</gene>